<dbReference type="AlphaFoldDB" id="A0A2N1M7F7"/>
<protein>
    <submittedName>
        <fullName evidence="1">Uncharacterized protein</fullName>
    </submittedName>
</protein>
<dbReference type="EMBL" id="LLXL01004264">
    <property type="protein sequence ID" value="PKK57577.1"/>
    <property type="molecule type" value="Genomic_DNA"/>
</dbReference>
<dbReference type="VEuPathDB" id="FungiDB:FUN_011198"/>
<sequence>MSVVKTCIQIAVTEDVTAELIRILTQFIMKYHIFQDSQGSFIQNYHQPLSILLEISNPEYHKLKGRPPKQYRSVVENNHITSAVIYFIPKPHDFDAQLKNTRPITLLETVCKCVVKVVTNHLSQIFANHKVLQKGNFAGLPGGFTDVPIKMLDTVIH</sequence>
<accession>A0A2N1M7F7</accession>
<comment type="caution">
    <text evidence="1">The sequence shown here is derived from an EMBL/GenBank/DDBJ whole genome shotgun (WGS) entry which is preliminary data.</text>
</comment>
<gene>
    <name evidence="1" type="ORF">RhiirC2_797776</name>
</gene>
<evidence type="ECO:0000313" key="2">
    <source>
        <dbReference type="Proteomes" id="UP000233469"/>
    </source>
</evidence>
<evidence type="ECO:0000313" key="1">
    <source>
        <dbReference type="EMBL" id="PKK57577.1"/>
    </source>
</evidence>
<reference evidence="1 2" key="1">
    <citation type="submission" date="2016-04" db="EMBL/GenBank/DDBJ databases">
        <title>Genome analyses suggest a sexual origin of heterokaryosis in a supposedly ancient asexual fungus.</title>
        <authorList>
            <person name="Ropars J."/>
            <person name="Sedzielewska K."/>
            <person name="Noel J."/>
            <person name="Charron P."/>
            <person name="Farinelli L."/>
            <person name="Marton T."/>
            <person name="Kruger M."/>
            <person name="Pelin A."/>
            <person name="Brachmann A."/>
            <person name="Corradi N."/>
        </authorList>
    </citation>
    <scope>NUCLEOTIDE SEQUENCE [LARGE SCALE GENOMIC DNA]</scope>
    <source>
        <strain evidence="1 2">C2</strain>
    </source>
</reference>
<organism evidence="1 2">
    <name type="scientific">Rhizophagus irregularis</name>
    <dbReference type="NCBI Taxonomy" id="588596"/>
    <lineage>
        <taxon>Eukaryota</taxon>
        <taxon>Fungi</taxon>
        <taxon>Fungi incertae sedis</taxon>
        <taxon>Mucoromycota</taxon>
        <taxon>Glomeromycotina</taxon>
        <taxon>Glomeromycetes</taxon>
        <taxon>Glomerales</taxon>
        <taxon>Glomeraceae</taxon>
        <taxon>Rhizophagus</taxon>
    </lineage>
</organism>
<name>A0A2N1M7F7_9GLOM</name>
<reference evidence="1 2" key="2">
    <citation type="submission" date="2017-10" db="EMBL/GenBank/DDBJ databases">
        <title>Extensive intraspecific genome diversity in a model arbuscular mycorrhizal fungus.</title>
        <authorList>
            <person name="Chen E.C.H."/>
            <person name="Morin E."/>
            <person name="Baudet D."/>
            <person name="Noel J."/>
            <person name="Ndikumana S."/>
            <person name="Charron P."/>
            <person name="St-Onge C."/>
            <person name="Giorgi J."/>
            <person name="Grigoriev I.V."/>
            <person name="Roux C."/>
            <person name="Martin F.M."/>
            <person name="Corradi N."/>
        </authorList>
    </citation>
    <scope>NUCLEOTIDE SEQUENCE [LARGE SCALE GENOMIC DNA]</scope>
    <source>
        <strain evidence="1 2">C2</strain>
    </source>
</reference>
<dbReference type="Proteomes" id="UP000233469">
    <property type="component" value="Unassembled WGS sequence"/>
</dbReference>
<proteinExistence type="predicted"/>